<evidence type="ECO:0000256" key="4">
    <source>
        <dbReference type="ARBA" id="ARBA00022692"/>
    </source>
</evidence>
<keyword evidence="7 9" id="KW-1133">Transmembrane helix</keyword>
<feature type="transmembrane region" description="Helical" evidence="9">
    <location>
        <begin position="200"/>
        <end position="225"/>
    </location>
</feature>
<keyword evidence="4 9" id="KW-0812">Transmembrane</keyword>
<dbReference type="PANTHER" id="PTHR43386">
    <property type="entry name" value="OLIGOPEPTIDE TRANSPORT SYSTEM PERMEASE PROTEIN APPC"/>
    <property type="match status" value="1"/>
</dbReference>
<dbReference type="Proteomes" id="UP001595613">
    <property type="component" value="Unassembled WGS sequence"/>
</dbReference>
<dbReference type="Gene3D" id="1.10.3720.10">
    <property type="entry name" value="MetI-like"/>
    <property type="match status" value="1"/>
</dbReference>
<organism evidence="11 12">
    <name type="scientific">Devosia honganensis</name>
    <dbReference type="NCBI Taxonomy" id="1610527"/>
    <lineage>
        <taxon>Bacteria</taxon>
        <taxon>Pseudomonadati</taxon>
        <taxon>Pseudomonadota</taxon>
        <taxon>Alphaproteobacteria</taxon>
        <taxon>Hyphomicrobiales</taxon>
        <taxon>Devosiaceae</taxon>
        <taxon>Devosia</taxon>
    </lineage>
</organism>
<evidence type="ECO:0000256" key="3">
    <source>
        <dbReference type="ARBA" id="ARBA00022475"/>
    </source>
</evidence>
<evidence type="ECO:0000256" key="2">
    <source>
        <dbReference type="ARBA" id="ARBA00022448"/>
    </source>
</evidence>
<evidence type="ECO:0000259" key="10">
    <source>
        <dbReference type="PROSITE" id="PS50928"/>
    </source>
</evidence>
<feature type="transmembrane region" description="Helical" evidence="9">
    <location>
        <begin position="118"/>
        <end position="137"/>
    </location>
</feature>
<dbReference type="InterPro" id="IPR050366">
    <property type="entry name" value="BP-dependent_transpt_permease"/>
</dbReference>
<evidence type="ECO:0000256" key="1">
    <source>
        <dbReference type="ARBA" id="ARBA00004651"/>
    </source>
</evidence>
<evidence type="ECO:0000256" key="6">
    <source>
        <dbReference type="ARBA" id="ARBA00022927"/>
    </source>
</evidence>
<keyword evidence="5" id="KW-0571">Peptide transport</keyword>
<proteinExistence type="inferred from homology"/>
<comment type="subcellular location">
    <subcellularLocation>
        <location evidence="1 9">Cell membrane</location>
        <topology evidence="1 9">Multi-pass membrane protein</topology>
    </subcellularLocation>
</comment>
<keyword evidence="8 9" id="KW-0472">Membrane</keyword>
<dbReference type="PANTHER" id="PTHR43386:SF1">
    <property type="entry name" value="D,D-DIPEPTIDE TRANSPORT SYSTEM PERMEASE PROTEIN DDPC-RELATED"/>
    <property type="match status" value="1"/>
</dbReference>
<evidence type="ECO:0000256" key="5">
    <source>
        <dbReference type="ARBA" id="ARBA00022856"/>
    </source>
</evidence>
<comment type="similarity">
    <text evidence="9">Belongs to the binding-protein-dependent transport system permease family.</text>
</comment>
<feature type="transmembrane region" description="Helical" evidence="9">
    <location>
        <begin position="245"/>
        <end position="264"/>
    </location>
</feature>
<dbReference type="CDD" id="cd06261">
    <property type="entry name" value="TM_PBP2"/>
    <property type="match status" value="1"/>
</dbReference>
<feature type="transmembrane region" description="Helical" evidence="9">
    <location>
        <begin position="86"/>
        <end position="111"/>
    </location>
</feature>
<evidence type="ECO:0000256" key="8">
    <source>
        <dbReference type="ARBA" id="ARBA00023136"/>
    </source>
</evidence>
<feature type="domain" description="ABC transmembrane type-1" evidence="10">
    <location>
        <begin position="79"/>
        <end position="268"/>
    </location>
</feature>
<dbReference type="InterPro" id="IPR035906">
    <property type="entry name" value="MetI-like_sf"/>
</dbReference>
<keyword evidence="3" id="KW-1003">Cell membrane</keyword>
<comment type="caution">
    <text evidence="11">The sequence shown here is derived from an EMBL/GenBank/DDBJ whole genome shotgun (WGS) entry which is preliminary data.</text>
</comment>
<dbReference type="EMBL" id="JBHRYD010000010">
    <property type="protein sequence ID" value="MFC3705595.1"/>
    <property type="molecule type" value="Genomic_DNA"/>
</dbReference>
<keyword evidence="2 9" id="KW-0813">Transport</keyword>
<keyword evidence="6" id="KW-0653">Protein transport</keyword>
<sequence length="275" mass="28234">MPAARKPARTLFGPVGPATALAGLVLAVALLWAVMPGLFATHDPYLSVPGQQLSPPSAANFFGTDAIGRDLYSRVVHGSVHSLSGALVATLVGLVAGSALGLLSGAIGGVVDEIAMRFVDVLLSIPGLLLALSIIILLGFGTFNASIAVGASAVAAFARLMRSEVIRVRRSDYVEAAVGSGGTLVTVLWRHVLPNSLTSVIAFSALQFGSAILTLSTLSFLGYGAPPPTPEWGLLVSEGRNYVATAWWLTAAPGIVVVIVVLAANQLSKSIRGQS</sequence>
<reference evidence="12" key="1">
    <citation type="journal article" date="2019" name="Int. J. Syst. Evol. Microbiol.">
        <title>The Global Catalogue of Microorganisms (GCM) 10K type strain sequencing project: providing services to taxonomists for standard genome sequencing and annotation.</title>
        <authorList>
            <consortium name="The Broad Institute Genomics Platform"/>
            <consortium name="The Broad Institute Genome Sequencing Center for Infectious Disease"/>
            <person name="Wu L."/>
            <person name="Ma J."/>
        </authorList>
    </citation>
    <scope>NUCLEOTIDE SEQUENCE [LARGE SCALE GENOMIC DNA]</scope>
    <source>
        <strain evidence="12">KCTC 42281</strain>
    </source>
</reference>
<dbReference type="PROSITE" id="PS50928">
    <property type="entry name" value="ABC_TM1"/>
    <property type="match status" value="1"/>
</dbReference>
<dbReference type="InterPro" id="IPR000515">
    <property type="entry name" value="MetI-like"/>
</dbReference>
<dbReference type="Pfam" id="PF00528">
    <property type="entry name" value="BPD_transp_1"/>
    <property type="match status" value="1"/>
</dbReference>
<keyword evidence="12" id="KW-1185">Reference proteome</keyword>
<protein>
    <submittedName>
        <fullName evidence="11">ABC transporter permease</fullName>
    </submittedName>
</protein>
<accession>A0ABV7X6C6</accession>
<evidence type="ECO:0000256" key="9">
    <source>
        <dbReference type="RuleBase" id="RU363032"/>
    </source>
</evidence>
<evidence type="ECO:0000313" key="11">
    <source>
        <dbReference type="EMBL" id="MFC3705595.1"/>
    </source>
</evidence>
<evidence type="ECO:0000313" key="12">
    <source>
        <dbReference type="Proteomes" id="UP001595613"/>
    </source>
</evidence>
<gene>
    <name evidence="11" type="ORF">ACFOOL_12595</name>
</gene>
<dbReference type="RefSeq" id="WP_380097496.1">
    <property type="nucleotide sequence ID" value="NZ_JBHRYD010000010.1"/>
</dbReference>
<dbReference type="SUPFAM" id="SSF161098">
    <property type="entry name" value="MetI-like"/>
    <property type="match status" value="1"/>
</dbReference>
<evidence type="ECO:0000256" key="7">
    <source>
        <dbReference type="ARBA" id="ARBA00022989"/>
    </source>
</evidence>
<name>A0ABV7X6C6_9HYPH</name>
<feature type="transmembrane region" description="Helical" evidence="9">
    <location>
        <begin position="12"/>
        <end position="35"/>
    </location>
</feature>